<dbReference type="GO" id="GO:0000470">
    <property type="term" value="P:maturation of LSU-rRNA"/>
    <property type="evidence" value="ECO:0007669"/>
    <property type="project" value="TreeGrafter"/>
</dbReference>
<dbReference type="GO" id="GO:0000460">
    <property type="term" value="P:maturation of 5.8S rRNA"/>
    <property type="evidence" value="ECO:0007669"/>
    <property type="project" value="TreeGrafter"/>
</dbReference>
<name>A0A4V1IV91_9FUNG</name>
<dbReference type="Pfam" id="PF07890">
    <property type="entry name" value="Rrp15p"/>
    <property type="match status" value="1"/>
</dbReference>
<feature type="compositionally biased region" description="Acidic residues" evidence="2">
    <location>
        <begin position="120"/>
        <end position="141"/>
    </location>
</feature>
<evidence type="ECO:0008006" key="5">
    <source>
        <dbReference type="Google" id="ProtNLM"/>
    </source>
</evidence>
<feature type="compositionally biased region" description="Acidic residues" evidence="2">
    <location>
        <begin position="38"/>
        <end position="50"/>
    </location>
</feature>
<dbReference type="STRING" id="1555241.A0A4V1IV91"/>
<dbReference type="Proteomes" id="UP000274922">
    <property type="component" value="Unassembled WGS sequence"/>
</dbReference>
<feature type="compositionally biased region" description="Low complexity" evidence="2">
    <location>
        <begin position="15"/>
        <end position="31"/>
    </location>
</feature>
<feature type="region of interest" description="Disordered" evidence="2">
    <location>
        <begin position="166"/>
        <end position="211"/>
    </location>
</feature>
<evidence type="ECO:0000256" key="1">
    <source>
        <dbReference type="ARBA" id="ARBA00007462"/>
    </source>
</evidence>
<dbReference type="AlphaFoldDB" id="A0A4V1IV91"/>
<comment type="similarity">
    <text evidence="1">Belongs to the RRP15 family.</text>
</comment>
<dbReference type="PANTHER" id="PTHR13245:SF14">
    <property type="entry name" value="RRP15-LIKE PROTEIN"/>
    <property type="match status" value="1"/>
</dbReference>
<sequence>MVSKTSATPVRRSARAAAKTAAKTMSTAVAKPTPTVESESEAEVLSEEAASDVASNAEAEADADAEAEADADADAESDDSRESDDAAINSNLEDNFDVLSDSDSDASADEDDAVALRDDYGDEDDEDDDLLNDTAGDDFLDQEPKNTDATRAIKMSNAIAKILSGATQTAAHDAARVPDSDDDVSMPTSKSTSKSKKIQATPTPEPAAPAPAVDAAVGPILSQRLDLTKQIAEAKLDAAARNVLLQQRHAMLERNHVLPRIERDLAPERQLRRLATRGVVRLFNALTAAQRARGANAETGHLLPDAPEASVSKSAFLDMLRRDKAAVAAQERREKRARGEPVSDDEAADEADAAAEAQEAQRQAELAERRGQMQPAFLRPSAAKKAKTDTPATSVEPETPSVPWMQSDFSLV</sequence>
<dbReference type="PANTHER" id="PTHR13245">
    <property type="entry name" value="RRP15-LIKE PROTEIN"/>
    <property type="match status" value="1"/>
</dbReference>
<evidence type="ECO:0000256" key="2">
    <source>
        <dbReference type="SAM" id="MobiDB-lite"/>
    </source>
</evidence>
<gene>
    <name evidence="3" type="ORF">CXG81DRAFT_24124</name>
</gene>
<feature type="region of interest" description="Disordered" evidence="2">
    <location>
        <begin position="327"/>
        <end position="412"/>
    </location>
</feature>
<feature type="compositionally biased region" description="Acidic residues" evidence="2">
    <location>
        <begin position="94"/>
        <end position="113"/>
    </location>
</feature>
<feature type="compositionally biased region" description="Low complexity" evidence="2">
    <location>
        <begin position="354"/>
        <end position="364"/>
    </location>
</feature>
<dbReference type="GO" id="GO:0030687">
    <property type="term" value="C:preribosome, large subunit precursor"/>
    <property type="evidence" value="ECO:0007669"/>
    <property type="project" value="TreeGrafter"/>
</dbReference>
<keyword evidence="4" id="KW-1185">Reference proteome</keyword>
<proteinExistence type="inferred from homology"/>
<feature type="compositionally biased region" description="Acidic residues" evidence="2">
    <location>
        <begin position="342"/>
        <end position="353"/>
    </location>
</feature>
<feature type="compositionally biased region" description="Acidic residues" evidence="2">
    <location>
        <begin position="59"/>
        <end position="77"/>
    </location>
</feature>
<organism evidence="3 4">
    <name type="scientific">Caulochytrium protostelioides</name>
    <dbReference type="NCBI Taxonomy" id="1555241"/>
    <lineage>
        <taxon>Eukaryota</taxon>
        <taxon>Fungi</taxon>
        <taxon>Fungi incertae sedis</taxon>
        <taxon>Chytridiomycota</taxon>
        <taxon>Chytridiomycota incertae sedis</taxon>
        <taxon>Chytridiomycetes</taxon>
        <taxon>Caulochytriales</taxon>
        <taxon>Caulochytriaceae</taxon>
        <taxon>Caulochytrium</taxon>
    </lineage>
</organism>
<evidence type="ECO:0000313" key="3">
    <source>
        <dbReference type="EMBL" id="RKP03239.1"/>
    </source>
</evidence>
<feature type="region of interest" description="Disordered" evidence="2">
    <location>
        <begin position="1"/>
        <end position="152"/>
    </location>
</feature>
<dbReference type="OrthoDB" id="20949at2759"/>
<feature type="compositionally biased region" description="Basic and acidic residues" evidence="2">
    <location>
        <begin position="327"/>
        <end position="341"/>
    </location>
</feature>
<accession>A0A4V1IV91</accession>
<dbReference type="EMBL" id="ML014126">
    <property type="protein sequence ID" value="RKP03239.1"/>
    <property type="molecule type" value="Genomic_DNA"/>
</dbReference>
<dbReference type="InterPro" id="IPR012459">
    <property type="entry name" value="Rrp15"/>
</dbReference>
<reference evidence="4" key="1">
    <citation type="journal article" date="2018" name="Nat. Microbiol.">
        <title>Leveraging single-cell genomics to expand the fungal tree of life.</title>
        <authorList>
            <person name="Ahrendt S.R."/>
            <person name="Quandt C.A."/>
            <person name="Ciobanu D."/>
            <person name="Clum A."/>
            <person name="Salamov A."/>
            <person name="Andreopoulos B."/>
            <person name="Cheng J.F."/>
            <person name="Woyke T."/>
            <person name="Pelin A."/>
            <person name="Henrissat B."/>
            <person name="Reynolds N.K."/>
            <person name="Benny G.L."/>
            <person name="Smith M.E."/>
            <person name="James T.Y."/>
            <person name="Grigoriev I.V."/>
        </authorList>
    </citation>
    <scope>NUCLEOTIDE SEQUENCE [LARGE SCALE GENOMIC DNA]</scope>
    <source>
        <strain evidence="4">ATCC 52028</strain>
    </source>
</reference>
<evidence type="ECO:0000313" key="4">
    <source>
        <dbReference type="Proteomes" id="UP000274922"/>
    </source>
</evidence>
<protein>
    <recommendedName>
        <fullName evidence="5">Rrp15p-domain-containing protein</fullName>
    </recommendedName>
</protein>